<reference evidence="1 2" key="1">
    <citation type="journal article" date="2021" name="Elife">
        <title>Chloroplast acquisition without the gene transfer in kleptoplastic sea slugs, Plakobranchus ocellatus.</title>
        <authorList>
            <person name="Maeda T."/>
            <person name="Takahashi S."/>
            <person name="Yoshida T."/>
            <person name="Shimamura S."/>
            <person name="Takaki Y."/>
            <person name="Nagai Y."/>
            <person name="Toyoda A."/>
            <person name="Suzuki Y."/>
            <person name="Arimoto A."/>
            <person name="Ishii H."/>
            <person name="Satoh N."/>
            <person name="Nishiyama T."/>
            <person name="Hasebe M."/>
            <person name="Maruyama T."/>
            <person name="Minagawa J."/>
            <person name="Obokata J."/>
            <person name="Shigenobu S."/>
        </authorList>
    </citation>
    <scope>NUCLEOTIDE SEQUENCE [LARGE SCALE GENOMIC DNA]</scope>
</reference>
<accession>A0AAV4HZ52</accession>
<evidence type="ECO:0000313" key="2">
    <source>
        <dbReference type="Proteomes" id="UP000762676"/>
    </source>
</evidence>
<comment type="caution">
    <text evidence="1">The sequence shown here is derived from an EMBL/GenBank/DDBJ whole genome shotgun (WGS) entry which is preliminary data.</text>
</comment>
<dbReference type="EMBL" id="BMAT01009297">
    <property type="protein sequence ID" value="GFS03453.1"/>
    <property type="molecule type" value="Genomic_DNA"/>
</dbReference>
<gene>
    <name evidence="1" type="ORF">ElyMa_004632600</name>
</gene>
<proteinExistence type="predicted"/>
<evidence type="ECO:0000313" key="1">
    <source>
        <dbReference type="EMBL" id="GFS03453.1"/>
    </source>
</evidence>
<dbReference type="AlphaFoldDB" id="A0AAV4HZ52"/>
<protein>
    <submittedName>
        <fullName evidence="1">Uncharacterized protein</fullName>
    </submittedName>
</protein>
<keyword evidence="2" id="KW-1185">Reference proteome</keyword>
<name>A0AAV4HZ52_9GAST</name>
<sequence length="124" mass="14065">MYQRLSEERASQQVVVNGGASNWRKVWYTSGPLLFVILVNHNPEVAYRLDVKKRFFGLRVTDTWNSLPQSSVTSSSFNAFNDSIDGLLRDYSELQHQLPTTFSASIIARWSGLKTSRSSTGPHR</sequence>
<organism evidence="1 2">
    <name type="scientific">Elysia marginata</name>
    <dbReference type="NCBI Taxonomy" id="1093978"/>
    <lineage>
        <taxon>Eukaryota</taxon>
        <taxon>Metazoa</taxon>
        <taxon>Spiralia</taxon>
        <taxon>Lophotrochozoa</taxon>
        <taxon>Mollusca</taxon>
        <taxon>Gastropoda</taxon>
        <taxon>Heterobranchia</taxon>
        <taxon>Euthyneura</taxon>
        <taxon>Panpulmonata</taxon>
        <taxon>Sacoglossa</taxon>
        <taxon>Placobranchoidea</taxon>
        <taxon>Plakobranchidae</taxon>
        <taxon>Elysia</taxon>
    </lineage>
</organism>
<dbReference type="Proteomes" id="UP000762676">
    <property type="component" value="Unassembled WGS sequence"/>
</dbReference>